<sequence length="67" mass="7475">MAEQQQTRAEAPNPGGRFRVHMVGSGRGFTYEFLDHGVVHESGDASTPNVIWLLFEEFKRGRLSAQA</sequence>
<gene>
    <name evidence="1" type="ORF">D6Z83_07540</name>
    <name evidence="2" type="ORF">EBE87_20265</name>
</gene>
<evidence type="ECO:0000313" key="3">
    <source>
        <dbReference type="Proteomes" id="UP000274097"/>
    </source>
</evidence>
<dbReference type="EMBL" id="RAQU01000031">
    <property type="protein sequence ID" value="RKK04818.1"/>
    <property type="molecule type" value="Genomic_DNA"/>
</dbReference>
<name>A0A3A9JVI6_9PROT</name>
<dbReference type="InParanoid" id="A0A3A9JVI6"/>
<dbReference type="Proteomes" id="UP000278036">
    <property type="component" value="Unassembled WGS sequence"/>
</dbReference>
<evidence type="ECO:0000313" key="1">
    <source>
        <dbReference type="EMBL" id="RKK04818.1"/>
    </source>
</evidence>
<organism evidence="1 4">
    <name type="scientific">Teichococcus wenyumeiae</name>
    <dbReference type="NCBI Taxonomy" id="2478470"/>
    <lineage>
        <taxon>Bacteria</taxon>
        <taxon>Pseudomonadati</taxon>
        <taxon>Pseudomonadota</taxon>
        <taxon>Alphaproteobacteria</taxon>
        <taxon>Acetobacterales</taxon>
        <taxon>Roseomonadaceae</taxon>
        <taxon>Roseomonas</taxon>
    </lineage>
</organism>
<accession>A0A3A9JVI6</accession>
<protein>
    <submittedName>
        <fullName evidence="1">Uncharacterized protein</fullName>
    </submittedName>
</protein>
<dbReference type="AlphaFoldDB" id="A0A3A9JVI6"/>
<evidence type="ECO:0000313" key="4">
    <source>
        <dbReference type="Proteomes" id="UP000278036"/>
    </source>
</evidence>
<evidence type="ECO:0000313" key="2">
    <source>
        <dbReference type="EMBL" id="RMI19486.1"/>
    </source>
</evidence>
<proteinExistence type="predicted"/>
<dbReference type="EMBL" id="RFLX01000019">
    <property type="protein sequence ID" value="RMI19486.1"/>
    <property type="molecule type" value="Genomic_DNA"/>
</dbReference>
<keyword evidence="3" id="KW-1185">Reference proteome</keyword>
<reference evidence="1 4" key="1">
    <citation type="submission" date="2018-09" db="EMBL/GenBank/DDBJ databases">
        <title>Roseomonas sp. nov., isolated from feces of Tibetan antelopes in the Qinghai-Tibet plateau, China.</title>
        <authorList>
            <person name="Tian Z."/>
        </authorList>
    </citation>
    <scope>NUCLEOTIDE SEQUENCE [LARGE SCALE GENOMIC DNA]</scope>
    <source>
        <strain evidence="2 3">Z23</strain>
        <strain evidence="1 4">Z24</strain>
    </source>
</reference>
<dbReference type="Proteomes" id="UP000274097">
    <property type="component" value="Unassembled WGS sequence"/>
</dbReference>
<dbReference type="RefSeq" id="WP_120637717.1">
    <property type="nucleotide sequence ID" value="NZ_RAQU01000031.1"/>
</dbReference>
<comment type="caution">
    <text evidence="1">The sequence shown here is derived from an EMBL/GenBank/DDBJ whole genome shotgun (WGS) entry which is preliminary data.</text>
</comment>